<dbReference type="InterPro" id="IPR028973">
    <property type="entry name" value="PhnB-like"/>
</dbReference>
<evidence type="ECO:0000313" key="3">
    <source>
        <dbReference type="EMBL" id="PTB96214.1"/>
    </source>
</evidence>
<comment type="caution">
    <text evidence="3">The sequence shown here is derived from an EMBL/GenBank/DDBJ whole genome shotgun (WGS) entry which is preliminary data.</text>
</comment>
<reference evidence="5" key="3">
    <citation type="journal article" date="2019" name="Int. J. Syst. Evol. Microbiol.">
        <title>The Global Catalogue of Microorganisms (GCM) 10K type strain sequencing project: providing services to taxonomists for standard genome sequencing and annotation.</title>
        <authorList>
            <consortium name="The Broad Institute Genomics Platform"/>
            <consortium name="The Broad Institute Genome Sequencing Center for Infectious Disease"/>
            <person name="Wu L."/>
            <person name="Ma J."/>
        </authorList>
    </citation>
    <scope>NUCLEOTIDE SEQUENCE [LARGE SCALE GENOMIC DNA]</scope>
    <source>
        <strain evidence="5">CGMCC 1.10832</strain>
    </source>
</reference>
<dbReference type="Proteomes" id="UP000636010">
    <property type="component" value="Unassembled WGS sequence"/>
</dbReference>
<evidence type="ECO:0000259" key="1">
    <source>
        <dbReference type="Pfam" id="PF06983"/>
    </source>
</evidence>
<dbReference type="SUPFAM" id="SSF54593">
    <property type="entry name" value="Glyoxalase/Bleomycin resistance protein/Dihydroxybiphenyl dioxygenase"/>
    <property type="match status" value="1"/>
</dbReference>
<dbReference type="Proteomes" id="UP000240608">
    <property type="component" value="Unassembled WGS sequence"/>
</dbReference>
<evidence type="ECO:0000313" key="2">
    <source>
        <dbReference type="EMBL" id="GGC47334.1"/>
    </source>
</evidence>
<sequence>MKKATQPYFHFDGNCREAMTFYQNLFGGKLDLMPIKDSPAKDQFQPEIHDQIMHASLENGDFMLMASDMCGMGEVKRGNNVEINLNCESEEEINHLYQQLSAGGEILNELREEFWGAKFAMLIDQFGVRWMMNYEK</sequence>
<proteinExistence type="predicted"/>
<dbReference type="Pfam" id="PF06983">
    <property type="entry name" value="3-dmu-9_3-mt"/>
    <property type="match status" value="1"/>
</dbReference>
<reference evidence="2" key="4">
    <citation type="submission" date="2024-05" db="EMBL/GenBank/DDBJ databases">
        <authorList>
            <person name="Sun Q."/>
            <person name="Zhou Y."/>
        </authorList>
    </citation>
    <scope>NUCLEOTIDE SEQUENCE</scope>
    <source>
        <strain evidence="2">CGMCC 1.10832</strain>
    </source>
</reference>
<keyword evidence="5" id="KW-1185">Reference proteome</keyword>
<gene>
    <name evidence="3" type="ORF">C9994_08305</name>
    <name evidence="2" type="ORF">GCM10011506_36140</name>
</gene>
<organism evidence="3 4">
    <name type="scientific">Marivirga lumbricoides</name>
    <dbReference type="NCBI Taxonomy" id="1046115"/>
    <lineage>
        <taxon>Bacteria</taxon>
        <taxon>Pseudomonadati</taxon>
        <taxon>Bacteroidota</taxon>
        <taxon>Cytophagia</taxon>
        <taxon>Cytophagales</taxon>
        <taxon>Marivirgaceae</taxon>
        <taxon>Marivirga</taxon>
    </lineage>
</organism>
<dbReference type="RefSeq" id="WP_188466205.1">
    <property type="nucleotide sequence ID" value="NZ_BAABHU010000012.1"/>
</dbReference>
<evidence type="ECO:0000313" key="4">
    <source>
        <dbReference type="Proteomes" id="UP000240608"/>
    </source>
</evidence>
<reference evidence="3 4" key="2">
    <citation type="submission" date="2018-03" db="EMBL/GenBank/DDBJ databases">
        <title>Cross-interface Injection: A General Nanoliter Liquid Handling Method Applied to Single Cells Genome Amplification Automated Nanoliter Liquid Handling Applied to Single Cell Multiple Displacement Amplification.</title>
        <authorList>
            <person name="Yun J."/>
            <person name="Xu P."/>
            <person name="Xu J."/>
            <person name="Dai X."/>
            <person name="Wang Y."/>
            <person name="Zheng X."/>
            <person name="Cao C."/>
            <person name="Yi Q."/>
            <person name="Zhu Y."/>
            <person name="Wang L."/>
            <person name="Dong Z."/>
            <person name="Huang Y."/>
            <person name="Huang L."/>
            <person name="Du W."/>
        </authorList>
    </citation>
    <scope>NUCLEOTIDE SEQUENCE [LARGE SCALE GENOMIC DNA]</scope>
    <source>
        <strain evidence="3 4">Z-D1-2</strain>
    </source>
</reference>
<evidence type="ECO:0000313" key="5">
    <source>
        <dbReference type="Proteomes" id="UP000636010"/>
    </source>
</evidence>
<name>A0A2T4DQW8_9BACT</name>
<dbReference type="EMBL" id="PYVU01000061">
    <property type="protein sequence ID" value="PTB96214.1"/>
    <property type="molecule type" value="Genomic_DNA"/>
</dbReference>
<dbReference type="PANTHER" id="PTHR33990:SF1">
    <property type="entry name" value="PROTEIN YJDN"/>
    <property type="match status" value="1"/>
</dbReference>
<feature type="domain" description="PhnB-like" evidence="1">
    <location>
        <begin position="6"/>
        <end position="131"/>
    </location>
</feature>
<dbReference type="EMBL" id="BMEC01000012">
    <property type="protein sequence ID" value="GGC47334.1"/>
    <property type="molecule type" value="Genomic_DNA"/>
</dbReference>
<reference evidence="2" key="1">
    <citation type="journal article" date="2014" name="Int. J. Syst. Evol. Microbiol.">
        <title>Complete genome of a new Firmicutes species belonging to the dominant human colonic microbiota ('Ruminococcus bicirculans') reveals two chromosomes and a selective capacity to utilize plant glucans.</title>
        <authorList>
            <consortium name="NISC Comparative Sequencing Program"/>
            <person name="Wegmann U."/>
            <person name="Louis P."/>
            <person name="Goesmann A."/>
            <person name="Henrissat B."/>
            <person name="Duncan S.H."/>
            <person name="Flint H.J."/>
        </authorList>
    </citation>
    <scope>NUCLEOTIDE SEQUENCE</scope>
    <source>
        <strain evidence="2">CGMCC 1.10832</strain>
    </source>
</reference>
<dbReference type="CDD" id="cd06588">
    <property type="entry name" value="PhnB_like"/>
    <property type="match status" value="1"/>
</dbReference>
<accession>A0A2T4DQW8</accession>
<dbReference type="Gene3D" id="3.10.180.10">
    <property type="entry name" value="2,3-Dihydroxybiphenyl 1,2-Dioxygenase, domain 1"/>
    <property type="match status" value="1"/>
</dbReference>
<protein>
    <submittedName>
        <fullName evidence="3">VOC family protein</fullName>
    </submittedName>
</protein>
<dbReference type="PANTHER" id="PTHR33990">
    <property type="entry name" value="PROTEIN YJDN-RELATED"/>
    <property type="match status" value="1"/>
</dbReference>
<dbReference type="AlphaFoldDB" id="A0A2T4DQW8"/>
<dbReference type="InterPro" id="IPR029068">
    <property type="entry name" value="Glyas_Bleomycin-R_OHBP_Dase"/>
</dbReference>